<dbReference type="EMBL" id="JAGRRH010000014">
    <property type="protein sequence ID" value="KAG7359138.1"/>
    <property type="molecule type" value="Genomic_DNA"/>
</dbReference>
<evidence type="ECO:0000313" key="2">
    <source>
        <dbReference type="EMBL" id="KAG7359138.1"/>
    </source>
</evidence>
<name>A0A9K3LBV5_9STRA</name>
<accession>A0A9K3LBV5</accession>
<feature type="region of interest" description="Disordered" evidence="1">
    <location>
        <begin position="53"/>
        <end position="84"/>
    </location>
</feature>
<dbReference type="AlphaFoldDB" id="A0A9K3LBV5"/>
<proteinExistence type="predicted"/>
<gene>
    <name evidence="2" type="ORF">IV203_015727</name>
</gene>
<protein>
    <submittedName>
        <fullName evidence="2">Ankyrin repeat domain protein</fullName>
    </submittedName>
</protein>
<feature type="compositionally biased region" description="Acidic residues" evidence="1">
    <location>
        <begin position="64"/>
        <end position="84"/>
    </location>
</feature>
<reference evidence="2" key="1">
    <citation type="journal article" date="2021" name="Sci. Rep.">
        <title>Diploid genomic architecture of Nitzschia inconspicua, an elite biomass production diatom.</title>
        <authorList>
            <person name="Oliver A."/>
            <person name="Podell S."/>
            <person name="Pinowska A."/>
            <person name="Traller J.C."/>
            <person name="Smith S.R."/>
            <person name="McClure R."/>
            <person name="Beliaev A."/>
            <person name="Bohutskyi P."/>
            <person name="Hill E.A."/>
            <person name="Rabines A."/>
            <person name="Zheng H."/>
            <person name="Allen L.Z."/>
            <person name="Kuo A."/>
            <person name="Grigoriev I.V."/>
            <person name="Allen A.E."/>
            <person name="Hazlebeck D."/>
            <person name="Allen E.E."/>
        </authorList>
    </citation>
    <scope>NUCLEOTIDE SEQUENCE</scope>
    <source>
        <strain evidence="2">Hildebrandi</strain>
    </source>
</reference>
<organism evidence="2 3">
    <name type="scientific">Nitzschia inconspicua</name>
    <dbReference type="NCBI Taxonomy" id="303405"/>
    <lineage>
        <taxon>Eukaryota</taxon>
        <taxon>Sar</taxon>
        <taxon>Stramenopiles</taxon>
        <taxon>Ochrophyta</taxon>
        <taxon>Bacillariophyta</taxon>
        <taxon>Bacillariophyceae</taxon>
        <taxon>Bacillariophycidae</taxon>
        <taxon>Bacillariales</taxon>
        <taxon>Bacillariaceae</taxon>
        <taxon>Nitzschia</taxon>
    </lineage>
</organism>
<sequence>MSSRPPPSVLELIGMRKWQKAMDIVSMDSETVYCTDGRYRRLVIHELCKMATTPPSVRKSKDEISDDERDEDDEAHADEDDDTDLNVVTQNHEHVHEHVLNEEEDETTAHAMGAEKSLDEVKIGTDSFPSRAHQMDASSCEECERQLNAKLCELSQLMIDISHSLGPMRVLLAPSEESESALVDQGTDQADEEFVGERGEKYRCHESILTVPDSGGKTPLHILCEGSCDVRMMRVIFGNTRESTGNPSAPTTMSLLMAKDSRGSTPLHYLAFSRQCPFSSLQFIMDLCKPVVTNDGDGVRIDPTLCCDSDGDTPLHWALDGYMSPRRIKELTRHSKDAIMVLNKAGKRPFDQFAANFIDSEWKVHDVCGREVWDNIQAYLRVIFDVTNNNNMQKDDDGKRSEWLPLHLLAGSPFDLPPIFTDIALHYRDDDLSKTNADGLLPLHLACRRRSVNRDIPCDGSLALKLLVKYPQAAYKGVTKSKRLGLHLAVATQKPMSLITALIKVYPRSLNSPDPITRLWPFVLAGVENEVSVGVSFTLLRADPSILHLAMKDEQREKNQRAKEMMRLMAEAELEDQSSRRIRRLTIRDPES</sequence>
<dbReference type="OrthoDB" id="40369at2759"/>
<comment type="caution">
    <text evidence="2">The sequence shown here is derived from an EMBL/GenBank/DDBJ whole genome shotgun (WGS) entry which is preliminary data.</text>
</comment>
<evidence type="ECO:0000313" key="3">
    <source>
        <dbReference type="Proteomes" id="UP000693970"/>
    </source>
</evidence>
<evidence type="ECO:0000256" key="1">
    <source>
        <dbReference type="SAM" id="MobiDB-lite"/>
    </source>
</evidence>
<keyword evidence="3" id="KW-1185">Reference proteome</keyword>
<reference evidence="2" key="2">
    <citation type="submission" date="2021-04" db="EMBL/GenBank/DDBJ databases">
        <authorList>
            <person name="Podell S."/>
        </authorList>
    </citation>
    <scope>NUCLEOTIDE SEQUENCE</scope>
    <source>
        <strain evidence="2">Hildebrandi</strain>
    </source>
</reference>
<dbReference type="Proteomes" id="UP000693970">
    <property type="component" value="Unassembled WGS sequence"/>
</dbReference>